<dbReference type="Proteomes" id="UP000195569">
    <property type="component" value="Unassembled WGS sequence"/>
</dbReference>
<accession>A0A1N7RYB2</accession>
<sequence>MSVTINRVYFTSQSGKLRIVGRHQLHVPVAPSPMISGKCASLANAGNCVTHPLSESVQMLTPTGWVSVADIKIGDVVATPGSANCTGMWSAATNTTPRFLSIFVPLSA</sequence>
<gene>
    <name evidence="1" type="ORF">BN2476_230360</name>
</gene>
<dbReference type="AlphaFoldDB" id="A0A1N7RYB2"/>
<protein>
    <submittedName>
        <fullName evidence="1">Uncharacterized protein</fullName>
    </submittedName>
</protein>
<evidence type="ECO:0000313" key="1">
    <source>
        <dbReference type="EMBL" id="SIT40049.1"/>
    </source>
</evidence>
<keyword evidence="2" id="KW-1185">Reference proteome</keyword>
<reference evidence="1" key="1">
    <citation type="submission" date="2016-12" db="EMBL/GenBank/DDBJ databases">
        <authorList>
            <person name="Moulin L."/>
        </authorList>
    </citation>
    <scope>NUCLEOTIDE SEQUENCE [LARGE SCALE GENOMIC DNA]</scope>
    <source>
        <strain evidence="1">STM 7183</strain>
    </source>
</reference>
<dbReference type="EMBL" id="CYGY02000023">
    <property type="protein sequence ID" value="SIT40049.1"/>
    <property type="molecule type" value="Genomic_DNA"/>
</dbReference>
<comment type="caution">
    <text evidence="1">The sequence shown here is derived from an EMBL/GenBank/DDBJ whole genome shotgun (WGS) entry which is preliminary data.</text>
</comment>
<proteinExistence type="predicted"/>
<organism evidence="1 2">
    <name type="scientific">Paraburkholderia piptadeniae</name>
    <dbReference type="NCBI Taxonomy" id="1701573"/>
    <lineage>
        <taxon>Bacteria</taxon>
        <taxon>Pseudomonadati</taxon>
        <taxon>Pseudomonadota</taxon>
        <taxon>Betaproteobacteria</taxon>
        <taxon>Burkholderiales</taxon>
        <taxon>Burkholderiaceae</taxon>
        <taxon>Paraburkholderia</taxon>
    </lineage>
</organism>
<name>A0A1N7RYB2_9BURK</name>
<evidence type="ECO:0000313" key="2">
    <source>
        <dbReference type="Proteomes" id="UP000195569"/>
    </source>
</evidence>